<feature type="region of interest" description="Disordered" evidence="1">
    <location>
        <begin position="1"/>
        <end position="33"/>
    </location>
</feature>
<dbReference type="Proteomes" id="UP000676409">
    <property type="component" value="Chromosome"/>
</dbReference>
<gene>
    <name evidence="3" type="ORF">KCG34_07255</name>
</gene>
<evidence type="ECO:0000313" key="4">
    <source>
        <dbReference type="Proteomes" id="UP000676409"/>
    </source>
</evidence>
<dbReference type="GO" id="GO:0016620">
    <property type="term" value="F:oxidoreductase activity, acting on the aldehyde or oxo group of donors, NAD or NADP as acceptor"/>
    <property type="evidence" value="ECO:0007669"/>
    <property type="project" value="InterPro"/>
</dbReference>
<dbReference type="EMBL" id="CP073078">
    <property type="protein sequence ID" value="QUD89662.1"/>
    <property type="molecule type" value="Genomic_DNA"/>
</dbReference>
<dbReference type="Pfam" id="PF00171">
    <property type="entry name" value="Aldedh"/>
    <property type="match status" value="1"/>
</dbReference>
<dbReference type="Gene3D" id="3.40.309.10">
    <property type="entry name" value="Aldehyde Dehydrogenase, Chain A, domain 2"/>
    <property type="match status" value="1"/>
</dbReference>
<accession>A0A975G327</accession>
<evidence type="ECO:0000259" key="2">
    <source>
        <dbReference type="Pfam" id="PF00171"/>
    </source>
</evidence>
<feature type="domain" description="Aldehyde dehydrogenase" evidence="2">
    <location>
        <begin position="5"/>
        <end position="53"/>
    </location>
</feature>
<dbReference type="InterPro" id="IPR016163">
    <property type="entry name" value="Ald_DH_C"/>
</dbReference>
<evidence type="ECO:0000256" key="1">
    <source>
        <dbReference type="SAM" id="MobiDB-lite"/>
    </source>
</evidence>
<dbReference type="KEGG" id="caul:KCG34_07255"/>
<dbReference type="SUPFAM" id="SSF53720">
    <property type="entry name" value="ALDH-like"/>
    <property type="match status" value="1"/>
</dbReference>
<dbReference type="AlphaFoldDB" id="A0A975G327"/>
<reference evidence="3" key="1">
    <citation type="submission" date="2021-04" db="EMBL/GenBank/DDBJ databases">
        <title>The complete genome sequence of Caulobacter sp. S6.</title>
        <authorList>
            <person name="Tang Y."/>
            <person name="Ouyang W."/>
            <person name="Liu Q."/>
            <person name="Huang B."/>
            <person name="Guo Z."/>
            <person name="Lei P."/>
        </authorList>
    </citation>
    <scope>NUCLEOTIDE SEQUENCE</scope>
    <source>
        <strain evidence="3">S6</strain>
    </source>
</reference>
<protein>
    <submittedName>
        <fullName evidence="3">Aldehyde dehydrogenase family protein</fullName>
    </submittedName>
</protein>
<dbReference type="RefSeq" id="WP_211939714.1">
    <property type="nucleotide sequence ID" value="NZ_CP073078.1"/>
</dbReference>
<keyword evidence="4" id="KW-1185">Reference proteome</keyword>
<sequence>MAKAAMVDDGSKQGTQIGPGGEPLDRPGYFIPPTIVRDCPEDARLVPEEQSGPGGEMGQDGLHDFTQAHIVNVVALKGA</sequence>
<name>A0A975G327_9CAUL</name>
<evidence type="ECO:0000313" key="3">
    <source>
        <dbReference type="EMBL" id="QUD89662.1"/>
    </source>
</evidence>
<dbReference type="InterPro" id="IPR015590">
    <property type="entry name" value="Aldehyde_DH_dom"/>
</dbReference>
<organism evidence="3 4">
    <name type="scientific">Phenylobacterium montanum</name>
    <dbReference type="NCBI Taxonomy" id="2823693"/>
    <lineage>
        <taxon>Bacteria</taxon>
        <taxon>Pseudomonadati</taxon>
        <taxon>Pseudomonadota</taxon>
        <taxon>Alphaproteobacteria</taxon>
        <taxon>Caulobacterales</taxon>
        <taxon>Caulobacteraceae</taxon>
        <taxon>Phenylobacterium</taxon>
    </lineage>
</organism>
<proteinExistence type="predicted"/>
<dbReference type="InterPro" id="IPR016161">
    <property type="entry name" value="Ald_DH/histidinol_DH"/>
</dbReference>